<evidence type="ECO:0000313" key="9">
    <source>
        <dbReference type="EMBL" id="UQZ87049.1"/>
    </source>
</evidence>
<dbReference type="Gene3D" id="3.40.1550.20">
    <property type="entry name" value="Transcriptional regulator MraZ domain"/>
    <property type="match status" value="1"/>
</dbReference>
<dbReference type="PROSITE" id="PS51740">
    <property type="entry name" value="SPOVT_ABRB"/>
    <property type="match status" value="2"/>
</dbReference>
<accession>A0ABY4RZD7</accession>
<dbReference type="InterPro" id="IPR003444">
    <property type="entry name" value="MraZ"/>
</dbReference>
<feature type="domain" description="SpoVT-AbrB" evidence="8">
    <location>
        <begin position="119"/>
        <end position="162"/>
    </location>
</feature>
<keyword evidence="5 7" id="KW-0238">DNA-binding</keyword>
<dbReference type="InterPro" id="IPR037914">
    <property type="entry name" value="SpoVT-AbrB_sf"/>
</dbReference>
<dbReference type="HAMAP" id="MF_01008">
    <property type="entry name" value="MraZ"/>
    <property type="match status" value="1"/>
</dbReference>
<dbReference type="Pfam" id="PF02381">
    <property type="entry name" value="MraZ"/>
    <property type="match status" value="2"/>
</dbReference>
<evidence type="ECO:0000256" key="6">
    <source>
        <dbReference type="ARBA" id="ARBA00023163"/>
    </source>
</evidence>
<dbReference type="InterPro" id="IPR038619">
    <property type="entry name" value="MraZ_sf"/>
</dbReference>
<name>A0ABY4RZD7_9BACL</name>
<dbReference type="SUPFAM" id="SSF89447">
    <property type="entry name" value="AbrB/MazE/MraZ-like"/>
    <property type="match status" value="1"/>
</dbReference>
<keyword evidence="6 7" id="KW-0804">Transcription</keyword>
<gene>
    <name evidence="7" type="primary">mraZ</name>
    <name evidence="9" type="ORF">SK3146_06342</name>
</gene>
<dbReference type="NCBIfam" id="TIGR00242">
    <property type="entry name" value="division/cell wall cluster transcriptional repressor MraZ"/>
    <property type="match status" value="1"/>
</dbReference>
<sequence length="188" mass="22007">MKTENENILRNPALLQDFLFWWRNVTIQVVESGVKWWKGVRVGMFMGEYQHTVDDKGRMIVPAKFRESLGPSFIITRGLDQCLFVYPKEEWSVLEQKLKALPLMKSDARAFTRFFFSGATECELDKQGRVNLPNNLIEHAKLEKDCVVIGVSNRVEIWSKQMWESYSQQSEESFNEIAEKLVDFNFDL</sequence>
<evidence type="ECO:0000256" key="7">
    <source>
        <dbReference type="HAMAP-Rule" id="MF_01008"/>
    </source>
</evidence>
<evidence type="ECO:0000256" key="2">
    <source>
        <dbReference type="ARBA" id="ARBA00022490"/>
    </source>
</evidence>
<evidence type="ECO:0000256" key="5">
    <source>
        <dbReference type="ARBA" id="ARBA00023125"/>
    </source>
</evidence>
<comment type="subcellular location">
    <subcellularLocation>
        <location evidence="7">Cytoplasm</location>
        <location evidence="7">Nucleoid</location>
    </subcellularLocation>
</comment>
<dbReference type="CDD" id="cd16321">
    <property type="entry name" value="MraZ_C"/>
    <property type="match status" value="1"/>
</dbReference>
<dbReference type="Proteomes" id="UP001057134">
    <property type="component" value="Chromosome"/>
</dbReference>
<dbReference type="InterPro" id="IPR035644">
    <property type="entry name" value="MraZ_C"/>
</dbReference>
<organism evidence="9 10">
    <name type="scientific">Paenibacillus konkukensis</name>
    <dbReference type="NCBI Taxonomy" id="2020716"/>
    <lineage>
        <taxon>Bacteria</taxon>
        <taxon>Bacillati</taxon>
        <taxon>Bacillota</taxon>
        <taxon>Bacilli</taxon>
        <taxon>Bacillales</taxon>
        <taxon>Paenibacillaceae</taxon>
        <taxon>Paenibacillus</taxon>
    </lineage>
</organism>
<dbReference type="GO" id="GO:0051301">
    <property type="term" value="P:cell division"/>
    <property type="evidence" value="ECO:0007669"/>
    <property type="project" value="UniProtKB-KW"/>
</dbReference>
<dbReference type="PANTHER" id="PTHR34701">
    <property type="entry name" value="TRANSCRIPTIONAL REGULATOR MRAZ"/>
    <property type="match status" value="1"/>
</dbReference>
<reference evidence="9" key="1">
    <citation type="submission" date="2018-02" db="EMBL/GenBank/DDBJ databases">
        <authorList>
            <person name="Kim S.-K."/>
            <person name="Jung H.-I."/>
            <person name="Lee S.-W."/>
        </authorList>
    </citation>
    <scope>NUCLEOTIDE SEQUENCE</scope>
    <source>
        <strain evidence="9">SK3146</strain>
    </source>
</reference>
<feature type="domain" description="SpoVT-AbrB" evidence="8">
    <location>
        <begin position="48"/>
        <end position="90"/>
    </location>
</feature>
<keyword evidence="3" id="KW-0677">Repeat</keyword>
<keyword evidence="4 7" id="KW-0805">Transcription regulation</keyword>
<dbReference type="CDD" id="cd16320">
    <property type="entry name" value="MraZ_N"/>
    <property type="match status" value="1"/>
</dbReference>
<dbReference type="InterPro" id="IPR035642">
    <property type="entry name" value="MraZ_N"/>
</dbReference>
<evidence type="ECO:0000313" key="10">
    <source>
        <dbReference type="Proteomes" id="UP001057134"/>
    </source>
</evidence>
<evidence type="ECO:0000256" key="4">
    <source>
        <dbReference type="ARBA" id="ARBA00023015"/>
    </source>
</evidence>
<dbReference type="EMBL" id="CP027059">
    <property type="protein sequence ID" value="UQZ87049.1"/>
    <property type="molecule type" value="Genomic_DNA"/>
</dbReference>
<evidence type="ECO:0000256" key="3">
    <source>
        <dbReference type="ARBA" id="ARBA00022737"/>
    </source>
</evidence>
<keyword evidence="9" id="KW-0132">Cell division</keyword>
<keyword evidence="2 7" id="KW-0963">Cytoplasm</keyword>
<proteinExistence type="inferred from homology"/>
<dbReference type="InterPro" id="IPR020603">
    <property type="entry name" value="MraZ_dom"/>
</dbReference>
<evidence type="ECO:0000259" key="8">
    <source>
        <dbReference type="PROSITE" id="PS51740"/>
    </source>
</evidence>
<protein>
    <recommendedName>
        <fullName evidence="1 7">Transcriptional regulator MraZ</fullName>
    </recommendedName>
</protein>
<keyword evidence="9" id="KW-0131">Cell cycle</keyword>
<reference evidence="9" key="2">
    <citation type="journal article" date="2021" name="J Anim Sci Technol">
        <title>Complete genome sequence of Paenibacillus konkukensis sp. nov. SK3146 as a potential probiotic strain.</title>
        <authorList>
            <person name="Jung H.I."/>
            <person name="Park S."/>
            <person name="Niu K.M."/>
            <person name="Lee S.W."/>
            <person name="Kothari D."/>
            <person name="Yi K.J."/>
            <person name="Kim S.K."/>
        </authorList>
    </citation>
    <scope>NUCLEOTIDE SEQUENCE</scope>
    <source>
        <strain evidence="9">SK3146</strain>
    </source>
</reference>
<evidence type="ECO:0000256" key="1">
    <source>
        <dbReference type="ARBA" id="ARBA00013860"/>
    </source>
</evidence>
<comment type="similarity">
    <text evidence="7">Belongs to the MraZ family.</text>
</comment>
<dbReference type="InterPro" id="IPR007159">
    <property type="entry name" value="SpoVT-AbrB_dom"/>
</dbReference>
<comment type="subunit">
    <text evidence="7">Forms oligomers.</text>
</comment>
<keyword evidence="10" id="KW-1185">Reference proteome</keyword>
<dbReference type="PANTHER" id="PTHR34701:SF1">
    <property type="entry name" value="TRANSCRIPTIONAL REGULATOR MRAZ"/>
    <property type="match status" value="1"/>
</dbReference>